<proteinExistence type="predicted"/>
<organism evidence="1 2">
    <name type="scientific">Suillus discolor</name>
    <dbReference type="NCBI Taxonomy" id="1912936"/>
    <lineage>
        <taxon>Eukaryota</taxon>
        <taxon>Fungi</taxon>
        <taxon>Dikarya</taxon>
        <taxon>Basidiomycota</taxon>
        <taxon>Agaricomycotina</taxon>
        <taxon>Agaricomycetes</taxon>
        <taxon>Agaricomycetidae</taxon>
        <taxon>Boletales</taxon>
        <taxon>Suillineae</taxon>
        <taxon>Suillaceae</taxon>
        <taxon>Suillus</taxon>
    </lineage>
</organism>
<dbReference type="AlphaFoldDB" id="A0A9P7FJC7"/>
<keyword evidence="2" id="KW-1185">Reference proteome</keyword>
<comment type="caution">
    <text evidence="1">The sequence shown here is derived from an EMBL/GenBank/DDBJ whole genome shotgun (WGS) entry which is preliminary data.</text>
</comment>
<dbReference type="OrthoDB" id="2657498at2759"/>
<name>A0A9P7FJC7_9AGAM</name>
<dbReference type="GeneID" id="64690936"/>
<gene>
    <name evidence="1" type="ORF">F5147DRAFT_2224</name>
</gene>
<sequence>MQEEKYHQRVSQQETAGGTDTSRIRCSLCPAGLIRCKSCKVVSCRSVDCRGSSEPPLIRCAKHLDNVLCFPCLEEQGSKRELEKCPACKSWCCPKDISECIGHPVTIPSLSRASSLDHFQRMMTICSRSAKVHPLKYGSCGRCRLRGWRRCPGNFCWSKHNEICPQCTSGGITCACQKVWACDVCAEHDSSIFIRCPRCDKPFCTSCTYIDQCKRCNRTTLCYDCAEETSDVDDCTEDASDGVEMFATLAGTCEGCGGKVCSRCAPIRASWFSCAGCLVMKNRRTERAHAYYRN</sequence>
<reference evidence="1" key="1">
    <citation type="journal article" date="2020" name="New Phytol.">
        <title>Comparative genomics reveals dynamic genome evolution in host specialist ectomycorrhizal fungi.</title>
        <authorList>
            <person name="Lofgren L.A."/>
            <person name="Nguyen N.H."/>
            <person name="Vilgalys R."/>
            <person name="Ruytinx J."/>
            <person name="Liao H.L."/>
            <person name="Branco S."/>
            <person name="Kuo A."/>
            <person name="LaButti K."/>
            <person name="Lipzen A."/>
            <person name="Andreopoulos W."/>
            <person name="Pangilinan J."/>
            <person name="Riley R."/>
            <person name="Hundley H."/>
            <person name="Na H."/>
            <person name="Barry K."/>
            <person name="Grigoriev I.V."/>
            <person name="Stajich J.E."/>
            <person name="Kennedy P.G."/>
        </authorList>
    </citation>
    <scope>NUCLEOTIDE SEQUENCE</scope>
    <source>
        <strain evidence="1">FC423</strain>
    </source>
</reference>
<dbReference type="EMBL" id="JABBWM010000001">
    <property type="protein sequence ID" value="KAG2120509.1"/>
    <property type="molecule type" value="Genomic_DNA"/>
</dbReference>
<dbReference type="Proteomes" id="UP000823399">
    <property type="component" value="Unassembled WGS sequence"/>
</dbReference>
<protein>
    <submittedName>
        <fullName evidence="1">Uncharacterized protein</fullName>
    </submittedName>
</protein>
<dbReference type="RefSeq" id="XP_041299885.1">
    <property type="nucleotide sequence ID" value="XM_041428677.1"/>
</dbReference>
<accession>A0A9P7FJC7</accession>
<evidence type="ECO:0000313" key="2">
    <source>
        <dbReference type="Proteomes" id="UP000823399"/>
    </source>
</evidence>
<evidence type="ECO:0000313" key="1">
    <source>
        <dbReference type="EMBL" id="KAG2120509.1"/>
    </source>
</evidence>